<evidence type="ECO:0000256" key="2">
    <source>
        <dbReference type="SAM" id="SignalP"/>
    </source>
</evidence>
<feature type="chain" id="PRO_5018195756" description="Granulins domain-containing protein" evidence="2">
    <location>
        <begin position="18"/>
        <end position="258"/>
    </location>
</feature>
<feature type="compositionally biased region" description="Low complexity" evidence="1">
    <location>
        <begin position="168"/>
        <end position="188"/>
    </location>
</feature>
<proteinExistence type="predicted"/>
<keyword evidence="4" id="KW-1185">Reference proteome</keyword>
<feature type="region of interest" description="Disordered" evidence="1">
    <location>
        <begin position="143"/>
        <end position="190"/>
    </location>
</feature>
<dbReference type="AlphaFoldDB" id="A0A3N4IS13"/>
<gene>
    <name evidence="3" type="ORF">BJ508DRAFT_410295</name>
</gene>
<evidence type="ECO:0000313" key="4">
    <source>
        <dbReference type="Proteomes" id="UP000275078"/>
    </source>
</evidence>
<accession>A0A3N4IS13</accession>
<protein>
    <recommendedName>
        <fullName evidence="5">Granulins domain-containing protein</fullName>
    </recommendedName>
</protein>
<evidence type="ECO:0000313" key="3">
    <source>
        <dbReference type="EMBL" id="RPA87528.1"/>
    </source>
</evidence>
<organism evidence="3 4">
    <name type="scientific">Ascobolus immersus RN42</name>
    <dbReference type="NCBI Taxonomy" id="1160509"/>
    <lineage>
        <taxon>Eukaryota</taxon>
        <taxon>Fungi</taxon>
        <taxon>Dikarya</taxon>
        <taxon>Ascomycota</taxon>
        <taxon>Pezizomycotina</taxon>
        <taxon>Pezizomycetes</taxon>
        <taxon>Pezizales</taxon>
        <taxon>Ascobolaceae</taxon>
        <taxon>Ascobolus</taxon>
    </lineage>
</organism>
<reference evidence="3 4" key="1">
    <citation type="journal article" date="2018" name="Nat. Ecol. Evol.">
        <title>Pezizomycetes genomes reveal the molecular basis of ectomycorrhizal truffle lifestyle.</title>
        <authorList>
            <person name="Murat C."/>
            <person name="Payen T."/>
            <person name="Noel B."/>
            <person name="Kuo A."/>
            <person name="Morin E."/>
            <person name="Chen J."/>
            <person name="Kohler A."/>
            <person name="Krizsan K."/>
            <person name="Balestrini R."/>
            <person name="Da Silva C."/>
            <person name="Montanini B."/>
            <person name="Hainaut M."/>
            <person name="Levati E."/>
            <person name="Barry K.W."/>
            <person name="Belfiori B."/>
            <person name="Cichocki N."/>
            <person name="Clum A."/>
            <person name="Dockter R.B."/>
            <person name="Fauchery L."/>
            <person name="Guy J."/>
            <person name="Iotti M."/>
            <person name="Le Tacon F."/>
            <person name="Lindquist E.A."/>
            <person name="Lipzen A."/>
            <person name="Malagnac F."/>
            <person name="Mello A."/>
            <person name="Molinier V."/>
            <person name="Miyauchi S."/>
            <person name="Poulain J."/>
            <person name="Riccioni C."/>
            <person name="Rubini A."/>
            <person name="Sitrit Y."/>
            <person name="Splivallo R."/>
            <person name="Traeger S."/>
            <person name="Wang M."/>
            <person name="Zifcakova L."/>
            <person name="Wipf D."/>
            <person name="Zambonelli A."/>
            <person name="Paolocci F."/>
            <person name="Nowrousian M."/>
            <person name="Ottonello S."/>
            <person name="Baldrian P."/>
            <person name="Spatafora J.W."/>
            <person name="Henrissat B."/>
            <person name="Nagy L.G."/>
            <person name="Aury J.M."/>
            <person name="Wincker P."/>
            <person name="Grigoriev I.V."/>
            <person name="Bonfante P."/>
            <person name="Martin F.M."/>
        </authorList>
    </citation>
    <scope>NUCLEOTIDE SEQUENCE [LARGE SCALE GENOMIC DNA]</scope>
    <source>
        <strain evidence="3 4">RN42</strain>
    </source>
</reference>
<dbReference type="Proteomes" id="UP000275078">
    <property type="component" value="Unassembled WGS sequence"/>
</dbReference>
<evidence type="ECO:0000256" key="1">
    <source>
        <dbReference type="SAM" id="MobiDB-lite"/>
    </source>
</evidence>
<sequence length="258" mass="26579">MQLQLVLLSLLPVLASATQDEAPVRYKYGISIAPRTLFRRQFDECPSGGYTKCLGDFCCQPGTVCDGDACCPTGLVCTLPATCVSRSDPDCASSEDCCPTERPYCTVNNLGGAVCGELPSAGGGIIGGDIDEEDEEDVPPAFTPTVPTTTRLGAPPWTPPQSIDMPITTEGTSSSTRTTPTSSSSSGSDIGDLFDSFTSSVDDVATSVRSQLPTFTDNGLRSGGPDEEVGQSSAVKNNVGMAVVAGLGMVAGGVLVML</sequence>
<evidence type="ECO:0008006" key="5">
    <source>
        <dbReference type="Google" id="ProtNLM"/>
    </source>
</evidence>
<dbReference type="EMBL" id="ML119646">
    <property type="protein sequence ID" value="RPA87528.1"/>
    <property type="molecule type" value="Genomic_DNA"/>
</dbReference>
<feature type="signal peptide" evidence="2">
    <location>
        <begin position="1"/>
        <end position="17"/>
    </location>
</feature>
<name>A0A3N4IS13_ASCIM</name>
<keyword evidence="2" id="KW-0732">Signal</keyword>